<dbReference type="InterPro" id="IPR023347">
    <property type="entry name" value="Lysozyme_dom_sf"/>
</dbReference>
<accession>A0ABV1PRH8</accession>
<evidence type="ECO:0000259" key="3">
    <source>
        <dbReference type="Pfam" id="PF01471"/>
    </source>
</evidence>
<sequence length="307" mass="35114">MSSRKKFRPHIMRIDSTVGECGNNKPEEVLWFQQTLSESGYQELTGRDVKITGKCDKDTIDGIRWFQNMLSMKPTGMIHPGDIWLQEAINNVVLQPWRKTVGAVQLSVPEGQVTFDAEGNDYVFPDYAPKRAPKRTGFFSRILHWPGDVSGVTLGRGYDMKMRTAGEIFSTLRSIGIEEYRAVIASNAAYLSGRQAKLFVETTWQLFGEISYAQQIELFKRSYLEKKNYAKHFYVKTATTKPNAPSWDKLDQKIKDVLVDIFYQGTRYPASLVEAALAGRTALINFIREDPALMRYEPARQTIRYLQ</sequence>
<dbReference type="SUPFAM" id="SSF47090">
    <property type="entry name" value="PGBD-like"/>
    <property type="match status" value="1"/>
</dbReference>
<keyword evidence="1" id="KW-0929">Antimicrobial</keyword>
<organism evidence="4 5">
    <name type="scientific">Franconibacter daqui</name>
    <dbReference type="NCBI Taxonomy" id="2047724"/>
    <lineage>
        <taxon>Bacteria</taxon>
        <taxon>Pseudomonadati</taxon>
        <taxon>Pseudomonadota</taxon>
        <taxon>Gammaproteobacteria</taxon>
        <taxon>Enterobacterales</taxon>
        <taxon>Enterobacteriaceae</taxon>
        <taxon>Franconibacter</taxon>
    </lineage>
</organism>
<dbReference type="Proteomes" id="UP001447374">
    <property type="component" value="Unassembled WGS sequence"/>
</dbReference>
<proteinExistence type="predicted"/>
<keyword evidence="2" id="KW-0081">Bacteriolytic enzyme</keyword>
<dbReference type="RefSeq" id="WP_349951555.1">
    <property type="nucleotide sequence ID" value="NZ_JBEHGX010000010.1"/>
</dbReference>
<feature type="domain" description="Peptidoglycan binding-like" evidence="3">
    <location>
        <begin position="27"/>
        <end position="77"/>
    </location>
</feature>
<dbReference type="InterPro" id="IPR002477">
    <property type="entry name" value="Peptidoglycan-bd-like"/>
</dbReference>
<name>A0ABV1PRH8_9ENTR</name>
<comment type="caution">
    <text evidence="4">The sequence shown here is derived from an EMBL/GenBank/DDBJ whole genome shotgun (WGS) entry which is preliminary data.</text>
</comment>
<evidence type="ECO:0000256" key="1">
    <source>
        <dbReference type="ARBA" id="ARBA00022529"/>
    </source>
</evidence>
<gene>
    <name evidence="4" type="ORF">ABQG75_17150</name>
</gene>
<dbReference type="Pfam" id="PF01471">
    <property type="entry name" value="PG_binding_1"/>
    <property type="match status" value="1"/>
</dbReference>
<protein>
    <submittedName>
        <fullName evidence="4">Peptidoglycan-binding protein</fullName>
    </submittedName>
</protein>
<dbReference type="EMBL" id="JBEHGX010000010">
    <property type="protein sequence ID" value="MER0127456.1"/>
    <property type="molecule type" value="Genomic_DNA"/>
</dbReference>
<dbReference type="CDD" id="cd16903">
    <property type="entry name" value="pesticin_lyz-like"/>
    <property type="match status" value="1"/>
</dbReference>
<evidence type="ECO:0000313" key="5">
    <source>
        <dbReference type="Proteomes" id="UP001447374"/>
    </source>
</evidence>
<dbReference type="InterPro" id="IPR036365">
    <property type="entry name" value="PGBD-like_sf"/>
</dbReference>
<reference evidence="4 5" key="1">
    <citation type="submission" date="2024-06" db="EMBL/GenBank/DDBJ databases">
        <title>Fanconibacter daqui strain Q02 whole shotgun sequencing project.</title>
        <authorList>
            <person name="Rodrigues J.W.A."/>
            <person name="Viana L.C."/>
            <person name="Vieira E.C."/>
            <person name="Souza F.O.L."/>
            <person name="Alegria O.C."/>
            <person name="Patroca S."/>
            <person name="Cruz A.C.R."/>
            <person name="Nunes A.R.C."/>
        </authorList>
    </citation>
    <scope>NUCLEOTIDE SEQUENCE [LARGE SCALE GENOMIC DNA]</scope>
    <source>
        <strain evidence="4 5">Q02</strain>
    </source>
</reference>
<dbReference type="Gene3D" id="1.10.530.40">
    <property type="match status" value="1"/>
</dbReference>
<keyword evidence="5" id="KW-1185">Reference proteome</keyword>
<evidence type="ECO:0000313" key="4">
    <source>
        <dbReference type="EMBL" id="MER0127456.1"/>
    </source>
</evidence>
<evidence type="ECO:0000256" key="2">
    <source>
        <dbReference type="ARBA" id="ARBA00022638"/>
    </source>
</evidence>